<dbReference type="STRING" id="390241.SAMN04488023_11234"/>
<evidence type="ECO:0000313" key="8">
    <source>
        <dbReference type="EMBL" id="SER60902.1"/>
    </source>
</evidence>
<dbReference type="Gene3D" id="1.25.40.390">
    <property type="match status" value="1"/>
</dbReference>
<reference evidence="8 9" key="1">
    <citation type="submission" date="2016-10" db="EMBL/GenBank/DDBJ databases">
        <authorList>
            <person name="de Groot N.N."/>
        </authorList>
    </citation>
    <scope>NUCLEOTIDE SEQUENCE [LARGE SCALE GENOMIC DNA]</scope>
    <source>
        <strain evidence="8 9">DSM 18610</strain>
    </source>
</reference>
<evidence type="ECO:0000313" key="9">
    <source>
        <dbReference type="Proteomes" id="UP000199572"/>
    </source>
</evidence>
<name>A0A1H9QKB1_9SPHI</name>
<dbReference type="OrthoDB" id="5694214at2"/>
<sequence>MIMKKITQLISGVALLSGLMILPTSCKKSFLDEEVINSRNTADFQRTDGLDGLVIGMYQSLKFHFNYTWAYTTANYGVDEFTVGGDRTEQMFNSYDGNFNSFSGDIASIFDNMYGNINSANIVIQNVPLYYQGANKNTRLGEGYFMRAFDYFKLVKQFGGVPLKLEPSETIQDQFTRSSSKEVYEQVIQDFIKAYDLLPPTPGETGRITKWAAAHFLAKAYLFRASEINSSWNSDTKDADLQNAIKYADLVINSGAHTLATNFSDLWNFTTPDGPNEQNKEVILAAQFSNNTTTQGRYGNQIHLYYPSVYQNLPGMVRDLAGGREFQRMRSTDYALDVFDRVNDSRFWKSFKTRYICNNPAGAPKWTSANAPTPAQVGQVKFVGGEESILYIVNNAGDTRYTAIDPNATVALPTDISRRKPNMYVRYFAGQPQSYLNTHGNYGVSQFVALSKFMDGSRNLVASQFGQRDGILARLAETYLIAAEAYGRLGQFAQAIPYLNKVRDRAAYKEGENRESYVDGGVAYKTNPATNATALSSYSDKNTYFESNNIPATTASTLSALHLNTEADIFNSNKDFYDKIGASSNTDKFIAYILNERSRELMGELMRWEDLARTKTLVSRTAAFNAEAKPQDNKHYLRPIPQSFLDVIKNNGAPLTSAEKQAMQNPGW</sequence>
<dbReference type="AlphaFoldDB" id="A0A1H9QKB1"/>
<proteinExistence type="inferred from homology"/>
<feature type="domain" description="RagB/SusD" evidence="6">
    <location>
        <begin position="280"/>
        <end position="648"/>
    </location>
</feature>
<evidence type="ECO:0000256" key="3">
    <source>
        <dbReference type="ARBA" id="ARBA00022729"/>
    </source>
</evidence>
<dbReference type="EMBL" id="FOGG01000012">
    <property type="protein sequence ID" value="SER60902.1"/>
    <property type="molecule type" value="Genomic_DNA"/>
</dbReference>
<protein>
    <submittedName>
        <fullName evidence="8">Starch-binding associating with outer membrane</fullName>
    </submittedName>
</protein>
<comment type="similarity">
    <text evidence="2">Belongs to the SusD family.</text>
</comment>
<dbReference type="InterPro" id="IPR033985">
    <property type="entry name" value="SusD-like_N"/>
</dbReference>
<evidence type="ECO:0000256" key="5">
    <source>
        <dbReference type="ARBA" id="ARBA00023237"/>
    </source>
</evidence>
<dbReference type="Pfam" id="PF14322">
    <property type="entry name" value="SusD-like_3"/>
    <property type="match status" value="1"/>
</dbReference>
<dbReference type="InterPro" id="IPR012944">
    <property type="entry name" value="SusD_RagB_dom"/>
</dbReference>
<dbReference type="Pfam" id="PF07980">
    <property type="entry name" value="SusD_RagB"/>
    <property type="match status" value="1"/>
</dbReference>
<comment type="subcellular location">
    <subcellularLocation>
        <location evidence="1">Cell outer membrane</location>
    </subcellularLocation>
</comment>
<keyword evidence="9" id="KW-1185">Reference proteome</keyword>
<keyword evidence="5" id="KW-0998">Cell outer membrane</keyword>
<organism evidence="8 9">
    <name type="scientific">Pedobacter rhizosphaerae</name>
    <dbReference type="NCBI Taxonomy" id="390241"/>
    <lineage>
        <taxon>Bacteria</taxon>
        <taxon>Pseudomonadati</taxon>
        <taxon>Bacteroidota</taxon>
        <taxon>Sphingobacteriia</taxon>
        <taxon>Sphingobacteriales</taxon>
        <taxon>Sphingobacteriaceae</taxon>
        <taxon>Pedobacter</taxon>
    </lineage>
</organism>
<evidence type="ECO:0000256" key="4">
    <source>
        <dbReference type="ARBA" id="ARBA00023136"/>
    </source>
</evidence>
<accession>A0A1H9QKB1</accession>
<evidence type="ECO:0000259" key="7">
    <source>
        <dbReference type="Pfam" id="PF14322"/>
    </source>
</evidence>
<feature type="domain" description="SusD-like N-terminal" evidence="7">
    <location>
        <begin position="30"/>
        <end position="222"/>
    </location>
</feature>
<keyword evidence="3" id="KW-0732">Signal</keyword>
<evidence type="ECO:0000256" key="1">
    <source>
        <dbReference type="ARBA" id="ARBA00004442"/>
    </source>
</evidence>
<gene>
    <name evidence="8" type="ORF">SAMN04488023_11234</name>
</gene>
<dbReference type="Proteomes" id="UP000199572">
    <property type="component" value="Unassembled WGS sequence"/>
</dbReference>
<evidence type="ECO:0000259" key="6">
    <source>
        <dbReference type="Pfam" id="PF07980"/>
    </source>
</evidence>
<dbReference type="SUPFAM" id="SSF48452">
    <property type="entry name" value="TPR-like"/>
    <property type="match status" value="1"/>
</dbReference>
<keyword evidence="4" id="KW-0472">Membrane</keyword>
<dbReference type="InterPro" id="IPR011990">
    <property type="entry name" value="TPR-like_helical_dom_sf"/>
</dbReference>
<evidence type="ECO:0000256" key="2">
    <source>
        <dbReference type="ARBA" id="ARBA00006275"/>
    </source>
</evidence>
<dbReference type="GO" id="GO:0009279">
    <property type="term" value="C:cell outer membrane"/>
    <property type="evidence" value="ECO:0007669"/>
    <property type="project" value="UniProtKB-SubCell"/>
</dbReference>